<feature type="site" description="Substrate binding" evidence="4">
    <location>
        <position position="113"/>
    </location>
</feature>
<evidence type="ECO:0000313" key="5">
    <source>
        <dbReference type="EMBL" id="QKO28857.1"/>
    </source>
</evidence>
<feature type="active site" description="Proton acceptor; shared with catalytic histidine of dimeric partner" evidence="4">
    <location>
        <position position="211"/>
    </location>
</feature>
<feature type="active site" description="Proton donor" evidence="4">
    <location>
        <position position="66"/>
    </location>
</feature>
<dbReference type="GO" id="GO:0061507">
    <property type="term" value="F:2',3'-cyclic GMP-AMP binding"/>
    <property type="evidence" value="ECO:0007669"/>
    <property type="project" value="UniProtKB-UniRule"/>
</dbReference>
<comment type="function">
    <text evidence="4">Nuclease that cleaves host 2',3'-cGAMP.</text>
</comment>
<dbReference type="Pfam" id="PF04766">
    <property type="entry name" value="Baculo_p26"/>
    <property type="match status" value="1"/>
</dbReference>
<comment type="catalytic activity">
    <reaction evidence="3">
        <text>2',3'-cGAMP + H2O = Gp(2'-5')Ap(3') + H(+)</text>
        <dbReference type="Rhea" id="RHEA:59472"/>
        <dbReference type="ChEBI" id="CHEBI:15377"/>
        <dbReference type="ChEBI" id="CHEBI:15378"/>
        <dbReference type="ChEBI" id="CHEBI:143093"/>
        <dbReference type="ChEBI" id="CHEBI:143098"/>
    </reaction>
    <physiologicalReaction direction="left-to-right" evidence="3">
        <dbReference type="Rhea" id="RHEA:59473"/>
    </physiologicalReaction>
</comment>
<dbReference type="InterPro" id="IPR006853">
    <property type="entry name" value="Poxin_vir"/>
</dbReference>
<evidence type="ECO:0000256" key="2">
    <source>
        <dbReference type="ARBA" id="ARBA00022801"/>
    </source>
</evidence>
<dbReference type="GO" id="GO:0004518">
    <property type="term" value="F:nuclease activity"/>
    <property type="evidence" value="ECO:0007669"/>
    <property type="project" value="UniProtKB-UniRule"/>
</dbReference>
<evidence type="ECO:0000256" key="1">
    <source>
        <dbReference type="ARBA" id="ARBA00022722"/>
    </source>
</evidence>
<comment type="subunit">
    <text evidence="4">Homodimer.</text>
</comment>
<sequence>MMSVASFLLVLICSASSTMAAFNVKYVVDHEARTMIVQSVDGRPVSIFVIPPNSDTNGDDKLTWLHQFPGVATSVAFPSISQNDDLLVQLNNGVLYKTRATRVYTNFHTHKNRMVYGQLLTFAVDEFDIANKIYVGAPIFRAGEMVSVVTCRFDDYEKGLVVFPVAGMRPAGLISGQMMFDDRVIVKKLKADMAVYGRQQLPYSSAHMSAKKFAMAATVNRQLYRDLPRYAVVFHNNTDITITMVEGEFEMYRVRLDGPLITNQNKDDDDDDSIGNIV</sequence>
<evidence type="ECO:0000256" key="4">
    <source>
        <dbReference type="HAMAP-Rule" id="MF_04143"/>
    </source>
</evidence>
<reference evidence="5" key="1">
    <citation type="submission" date="2019-09" db="EMBL/GenBank/DDBJ databases">
        <authorList>
            <person name="Tao P."/>
            <person name="Yang T."/>
            <person name="Chen J."/>
            <person name="Lin C."/>
            <person name="Hu J."/>
            <person name="Zhu Y."/>
            <person name="Lv H."/>
            <person name="Tian M."/>
            <person name="Gao Q."/>
            <person name="Jia J."/>
        </authorList>
    </citation>
    <scope>NUCLEOTIDE SEQUENCE</scope>
    <source>
        <strain evidence="5">WV103</strain>
    </source>
</reference>
<evidence type="ECO:0000256" key="3">
    <source>
        <dbReference type="ARBA" id="ARBA00023932"/>
    </source>
</evidence>
<accession>A0A6N0C7D2</accession>
<dbReference type="GO" id="GO:0016787">
    <property type="term" value="F:hydrolase activity"/>
    <property type="evidence" value="ECO:0007669"/>
    <property type="project" value="UniProtKB-KW"/>
</dbReference>
<feature type="site" description="Substrate binding" evidence="4">
    <location>
        <position position="253"/>
    </location>
</feature>
<dbReference type="HAMAP" id="MF_04143">
    <property type="entry name" value="Poxins"/>
    <property type="match status" value="1"/>
</dbReference>
<comment type="domain">
    <text evidence="4">The substrate binding site is formed by the N-terminus of a monomer and the C-terminus of the opposite monomer.</text>
</comment>
<name>A0A6N0C7D2_9ABAC</name>
<dbReference type="EMBL" id="MN481987">
    <property type="protein sequence ID" value="QKO28857.1"/>
    <property type="molecule type" value="Genomic_DNA"/>
</dbReference>
<keyword evidence="1 4" id="KW-0540">Nuclease</keyword>
<comment type="caution">
    <text evidence="4">Lacks conserved residue(s) required for the propagation of feature annotation.</text>
</comment>
<organism evidence="5">
    <name type="scientific">Spodoptera exigua multiple nucleopolyhedrovirus</name>
    <dbReference type="NCBI Taxonomy" id="10454"/>
    <lineage>
        <taxon>Viruses</taxon>
        <taxon>Viruses incertae sedis</taxon>
        <taxon>Naldaviricetes</taxon>
        <taxon>Lefavirales</taxon>
        <taxon>Baculoviridae</taxon>
        <taxon>Alphabaculovirus</taxon>
    </lineage>
</organism>
<protein>
    <submittedName>
        <fullName evidence="5">p26</fullName>
    </submittedName>
</protein>
<proteinExistence type="inferred from homology"/>
<keyword evidence="2 4" id="KW-0378">Hydrolase</keyword>
<feature type="site" description="Substrate binding" evidence="4">
    <location>
        <position position="255"/>
    </location>
</feature>